<comment type="similarity">
    <text evidence="2">Belongs to the CPA3 antiporters (TC 2.A.63) subunit E family.</text>
</comment>
<dbReference type="PATRIC" id="fig|1121439.3.peg.1890"/>
<dbReference type="PANTHER" id="PTHR34584">
    <property type="entry name" value="NA(+)/H(+) ANTIPORTER SUBUNIT E1"/>
    <property type="match status" value="1"/>
</dbReference>
<dbReference type="eggNOG" id="COG1863">
    <property type="taxonomic scope" value="Bacteria"/>
</dbReference>
<gene>
    <name evidence="8" type="ORF">dsat_0534</name>
</gene>
<evidence type="ECO:0000256" key="6">
    <source>
        <dbReference type="ARBA" id="ARBA00023136"/>
    </source>
</evidence>
<comment type="subcellular location">
    <subcellularLocation>
        <location evidence="1">Cell membrane</location>
        <topology evidence="1">Multi-pass membrane protein</topology>
    </subcellularLocation>
</comment>
<keyword evidence="5 7" id="KW-1133">Transmembrane helix</keyword>
<dbReference type="STRING" id="1121439.dsat_0534"/>
<evidence type="ECO:0000256" key="2">
    <source>
        <dbReference type="ARBA" id="ARBA00006228"/>
    </source>
</evidence>
<proteinExistence type="inferred from homology"/>
<evidence type="ECO:0000256" key="1">
    <source>
        <dbReference type="ARBA" id="ARBA00004651"/>
    </source>
</evidence>
<evidence type="ECO:0000256" key="7">
    <source>
        <dbReference type="SAM" id="Phobius"/>
    </source>
</evidence>
<dbReference type="AlphaFoldDB" id="S7UL80"/>
<keyword evidence="3" id="KW-1003">Cell membrane</keyword>
<dbReference type="GO" id="GO:0008324">
    <property type="term" value="F:monoatomic cation transmembrane transporter activity"/>
    <property type="evidence" value="ECO:0007669"/>
    <property type="project" value="InterPro"/>
</dbReference>
<dbReference type="OrthoDB" id="9807187at2"/>
<sequence length="200" mass="21845">MAAHDTSTPPAARTGFWARYRGMILQAVLLMAIWLVLSGHYDFLHIFFGVISVALVVWMNAHLRSLPLAGETCGASCIRLGRLMLYLVWLLKEIVKSGVYVAWVVIKPVSPISPSIVRFTSKQPNAMARMILGNSITLTPGTVTMDIKDDTFIVHALTDETAAGLVSGDMESRVAKLYCGDISGEDACGNVCTITTRKER</sequence>
<reference evidence="8 9" key="1">
    <citation type="journal article" date="2013" name="Genome Announc.">
        <title>Draft genome sequences for three mercury-methylating, sulfate-reducing bacteria.</title>
        <authorList>
            <person name="Brown S.D."/>
            <person name="Hurt R.A.Jr."/>
            <person name="Gilmour C.C."/>
            <person name="Elias D.A."/>
        </authorList>
    </citation>
    <scope>NUCLEOTIDE SEQUENCE [LARGE SCALE GENOMIC DNA]</scope>
    <source>
        <strain evidence="8 9">DSM 16529</strain>
    </source>
</reference>
<dbReference type="Proteomes" id="UP000014975">
    <property type="component" value="Unassembled WGS sequence"/>
</dbReference>
<keyword evidence="6 7" id="KW-0472">Membrane</keyword>
<evidence type="ECO:0000256" key="4">
    <source>
        <dbReference type="ARBA" id="ARBA00022692"/>
    </source>
</evidence>
<keyword evidence="9" id="KW-1185">Reference proteome</keyword>
<keyword evidence="4 7" id="KW-0812">Transmembrane</keyword>
<accession>S7UL80</accession>
<evidence type="ECO:0000256" key="3">
    <source>
        <dbReference type="ARBA" id="ARBA00022475"/>
    </source>
</evidence>
<organism evidence="8 9">
    <name type="scientific">Alkalidesulfovibrio alkalitolerans DSM 16529</name>
    <dbReference type="NCBI Taxonomy" id="1121439"/>
    <lineage>
        <taxon>Bacteria</taxon>
        <taxon>Pseudomonadati</taxon>
        <taxon>Thermodesulfobacteriota</taxon>
        <taxon>Desulfovibrionia</taxon>
        <taxon>Desulfovibrionales</taxon>
        <taxon>Desulfovibrionaceae</taxon>
        <taxon>Alkalidesulfovibrio</taxon>
    </lineage>
</organism>
<comment type="caution">
    <text evidence="8">The sequence shown here is derived from an EMBL/GenBank/DDBJ whole genome shotgun (WGS) entry which is preliminary data.</text>
</comment>
<name>S7UL80_9BACT</name>
<feature type="transmembrane region" description="Helical" evidence="7">
    <location>
        <begin position="43"/>
        <end position="63"/>
    </location>
</feature>
<dbReference type="GO" id="GO:0005886">
    <property type="term" value="C:plasma membrane"/>
    <property type="evidence" value="ECO:0007669"/>
    <property type="project" value="UniProtKB-SubCell"/>
</dbReference>
<protein>
    <submittedName>
        <fullName evidence="8">Cation antiporter</fullName>
    </submittedName>
</protein>
<dbReference type="RefSeq" id="WP_020887228.1">
    <property type="nucleotide sequence ID" value="NZ_ATHI01000026.1"/>
</dbReference>
<dbReference type="Pfam" id="PF01899">
    <property type="entry name" value="MNHE"/>
    <property type="match status" value="1"/>
</dbReference>
<dbReference type="EMBL" id="ATHI01000026">
    <property type="protein sequence ID" value="EPR33093.1"/>
    <property type="molecule type" value="Genomic_DNA"/>
</dbReference>
<dbReference type="PANTHER" id="PTHR34584:SF1">
    <property type="entry name" value="NA(+)_H(+) ANTIPORTER SUBUNIT E1"/>
    <property type="match status" value="1"/>
</dbReference>
<evidence type="ECO:0000313" key="8">
    <source>
        <dbReference type="EMBL" id="EPR33093.1"/>
    </source>
</evidence>
<evidence type="ECO:0000256" key="5">
    <source>
        <dbReference type="ARBA" id="ARBA00022989"/>
    </source>
</evidence>
<dbReference type="InterPro" id="IPR002758">
    <property type="entry name" value="Cation_antiport_E"/>
</dbReference>
<feature type="transmembrane region" description="Helical" evidence="7">
    <location>
        <begin position="20"/>
        <end position="37"/>
    </location>
</feature>
<evidence type="ECO:0000313" key="9">
    <source>
        <dbReference type="Proteomes" id="UP000014975"/>
    </source>
</evidence>